<reference evidence="3" key="1">
    <citation type="submission" date="2021-03" db="EMBL/GenBank/DDBJ databases">
        <authorList>
            <person name="Li Z."/>
            <person name="Yang C."/>
        </authorList>
    </citation>
    <scope>NUCLEOTIDE SEQUENCE</scope>
    <source>
        <strain evidence="3">Dzin_1.0</strain>
        <tissue evidence="3">Leaf</tissue>
    </source>
</reference>
<evidence type="ECO:0000313" key="4">
    <source>
        <dbReference type="Proteomes" id="UP001085076"/>
    </source>
</evidence>
<feature type="compositionally biased region" description="Pro residues" evidence="1">
    <location>
        <begin position="9"/>
        <end position="22"/>
    </location>
</feature>
<feature type="region of interest" description="Disordered" evidence="1">
    <location>
        <begin position="1"/>
        <end position="40"/>
    </location>
</feature>
<evidence type="ECO:0000313" key="3">
    <source>
        <dbReference type="EMBL" id="KAJ0975657.1"/>
    </source>
</evidence>
<accession>A0A9D5CNN2</accession>
<dbReference type="Proteomes" id="UP001085076">
    <property type="component" value="Miscellaneous, Linkage group lg04"/>
</dbReference>
<gene>
    <name evidence="3" type="ORF">J5N97_017622</name>
</gene>
<evidence type="ECO:0000256" key="1">
    <source>
        <dbReference type="SAM" id="MobiDB-lite"/>
    </source>
</evidence>
<evidence type="ECO:0000256" key="2">
    <source>
        <dbReference type="SAM" id="Phobius"/>
    </source>
</evidence>
<proteinExistence type="predicted"/>
<protein>
    <submittedName>
        <fullName evidence="3">Uncharacterized protein</fullName>
    </submittedName>
</protein>
<comment type="caution">
    <text evidence="3">The sequence shown here is derived from an EMBL/GenBank/DDBJ whole genome shotgun (WGS) entry which is preliminary data.</text>
</comment>
<keyword evidence="2" id="KW-1133">Transmembrane helix</keyword>
<keyword evidence="2" id="KW-0812">Transmembrane</keyword>
<feature type="transmembrane region" description="Helical" evidence="2">
    <location>
        <begin position="91"/>
        <end position="109"/>
    </location>
</feature>
<sequence>MSTGSTASPPNPSASSPPPTPEPAHSSGPSSSSSSVLCSVQATSPHSKAWSAIVARLASSPNDDPTTALRLFDSILRRLPSSLSSDACPDTAALIACANLGVYLVYLRWHFSRRRKRNLGLKKKRLSGRQLVRRISR</sequence>
<dbReference type="AlphaFoldDB" id="A0A9D5CNN2"/>
<dbReference type="EMBL" id="JAGGNH010000004">
    <property type="protein sequence ID" value="KAJ0975657.1"/>
    <property type="molecule type" value="Genomic_DNA"/>
</dbReference>
<keyword evidence="4" id="KW-1185">Reference proteome</keyword>
<keyword evidence="2" id="KW-0472">Membrane</keyword>
<feature type="compositionally biased region" description="Low complexity" evidence="1">
    <location>
        <begin position="23"/>
        <end position="35"/>
    </location>
</feature>
<organism evidence="3 4">
    <name type="scientific">Dioscorea zingiberensis</name>
    <dbReference type="NCBI Taxonomy" id="325984"/>
    <lineage>
        <taxon>Eukaryota</taxon>
        <taxon>Viridiplantae</taxon>
        <taxon>Streptophyta</taxon>
        <taxon>Embryophyta</taxon>
        <taxon>Tracheophyta</taxon>
        <taxon>Spermatophyta</taxon>
        <taxon>Magnoliopsida</taxon>
        <taxon>Liliopsida</taxon>
        <taxon>Dioscoreales</taxon>
        <taxon>Dioscoreaceae</taxon>
        <taxon>Dioscorea</taxon>
    </lineage>
</organism>
<name>A0A9D5CNN2_9LILI</name>
<reference evidence="3" key="2">
    <citation type="journal article" date="2022" name="Hortic Res">
        <title>The genome of Dioscorea zingiberensis sheds light on the biosynthesis, origin and evolution of the medicinally important diosgenin saponins.</title>
        <authorList>
            <person name="Li Y."/>
            <person name="Tan C."/>
            <person name="Li Z."/>
            <person name="Guo J."/>
            <person name="Li S."/>
            <person name="Chen X."/>
            <person name="Wang C."/>
            <person name="Dai X."/>
            <person name="Yang H."/>
            <person name="Song W."/>
            <person name="Hou L."/>
            <person name="Xu J."/>
            <person name="Tong Z."/>
            <person name="Xu A."/>
            <person name="Yuan X."/>
            <person name="Wang W."/>
            <person name="Yang Q."/>
            <person name="Chen L."/>
            <person name="Sun Z."/>
            <person name="Wang K."/>
            <person name="Pan B."/>
            <person name="Chen J."/>
            <person name="Bao Y."/>
            <person name="Liu F."/>
            <person name="Qi X."/>
            <person name="Gang D.R."/>
            <person name="Wen J."/>
            <person name="Li J."/>
        </authorList>
    </citation>
    <scope>NUCLEOTIDE SEQUENCE</scope>
    <source>
        <strain evidence="3">Dzin_1.0</strain>
    </source>
</reference>